<name>A0A143QJ15_RHOFA</name>
<evidence type="ECO:0000313" key="2">
    <source>
        <dbReference type="Proteomes" id="UP000076038"/>
    </source>
</evidence>
<protein>
    <recommendedName>
        <fullName evidence="3">DUF1905 domain-containing protein</fullName>
    </recommendedName>
</protein>
<reference evidence="1 2" key="1">
    <citation type="journal article" date="2016" name="Genome Announc.">
        <title>Complete Genome and Plasmid Sequences for Rhodococcus fascians D188 and Draft Sequences for Rhodococcus Isolates PBTS 1 and PBTS 2.</title>
        <authorList>
            <person name="Stamler R.A."/>
            <person name="Vereecke D."/>
            <person name="Zhang Y."/>
            <person name="Schilkey F."/>
            <person name="Devitt N."/>
            <person name="Randall J.J."/>
        </authorList>
    </citation>
    <scope>NUCLEOTIDE SEQUENCE [LARGE SCALE GENOMIC DNA]</scope>
    <source>
        <strain evidence="1 2">PBTS2</strain>
    </source>
</reference>
<dbReference type="KEGG" id="rhs:A3Q41_01862"/>
<dbReference type="Proteomes" id="UP000076038">
    <property type="component" value="Chromosome"/>
</dbReference>
<reference evidence="2" key="2">
    <citation type="submission" date="2016-04" db="EMBL/GenBank/DDBJ databases">
        <title>Complete Genome and Plasmid Sequences for Rhodococcus fascians D188 and Draft Sequences for Rhodococcus spp. Isolates PBTS 1 and PBTS 2.</title>
        <authorList>
            <person name="Stamer R."/>
            <person name="Vereecke D."/>
            <person name="Zhang Y."/>
            <person name="Schilkey F."/>
            <person name="Devitt N."/>
            <person name="Randall J."/>
        </authorList>
    </citation>
    <scope>NUCLEOTIDE SEQUENCE [LARGE SCALE GENOMIC DNA]</scope>
    <source>
        <strain evidence="2">PBTS2</strain>
    </source>
</reference>
<dbReference type="EMBL" id="CP015220">
    <property type="protein sequence ID" value="AMY23165.1"/>
    <property type="molecule type" value="Genomic_DNA"/>
</dbReference>
<proteinExistence type="predicted"/>
<accession>A0A143QJ15</accession>
<keyword evidence="2" id="KW-1185">Reference proteome</keyword>
<organism evidence="1 2">
    <name type="scientific">Rhodococcoides fascians</name>
    <name type="common">Rhodococcus fascians</name>
    <dbReference type="NCBI Taxonomy" id="1828"/>
    <lineage>
        <taxon>Bacteria</taxon>
        <taxon>Bacillati</taxon>
        <taxon>Actinomycetota</taxon>
        <taxon>Actinomycetes</taxon>
        <taxon>Mycobacteriales</taxon>
        <taxon>Nocardiaceae</taxon>
        <taxon>Rhodococcoides</taxon>
    </lineage>
</organism>
<sequence length="179" mass="19793">MLLSQAKFPPAAYRRCEAIVSDRIRFDGVLEPLTWGKNTYTIIRVPPRLVEAAELWPTRRIDGSIDGLRLNLGLNKADSTVLSGSFVYIGAGLQRRLGVAAGDLVSCEFEPADPDLVPVPEDLARAMEDASCTTVWERKGASDRRRLLMPIDNAARPQTRAERITRLVSSLIESEQTEG</sequence>
<dbReference type="PATRIC" id="fig|1653479.3.peg.1883"/>
<evidence type="ECO:0000313" key="1">
    <source>
        <dbReference type="EMBL" id="AMY23165.1"/>
    </source>
</evidence>
<gene>
    <name evidence="1" type="ORF">A3Q41_01862</name>
</gene>
<dbReference type="Pfam" id="PF13376">
    <property type="entry name" value="OmdA"/>
    <property type="match status" value="1"/>
</dbReference>
<dbReference type="AlphaFoldDB" id="A0A143QJ15"/>
<evidence type="ECO:0008006" key="3">
    <source>
        <dbReference type="Google" id="ProtNLM"/>
    </source>
</evidence>